<evidence type="ECO:0000256" key="2">
    <source>
        <dbReference type="ARBA" id="ARBA00022525"/>
    </source>
</evidence>
<evidence type="ECO:0000259" key="9">
    <source>
        <dbReference type="PROSITE" id="PS50847"/>
    </source>
</evidence>
<name>F1Z0D2_9STRE</name>
<keyword evidence="1" id="KW-0134">Cell wall</keyword>
<dbReference type="HOGENOM" id="CLU_039730_0_0_9"/>
<sequence length="569" mass="63848">MAKKIKARKHALRKAVTATVLAGTAMQSLGVLSSDVEAKSKLDSLSAYNTFRRTGPDKRIRRDIVKKIVNDASDNLLEYYLKLNGKSNLNIVSPENAPIFKGVANEVAIERIKDFRKQKDMYKSLFENSRKYSKEIEKEKANVLEKFYDQEKQLKTTNNIIADKNREIVKRDLKIKELEDKEVKLNERLAKEKNRYRHVVKDAANLFIQRESIQKEADKYKNEAKVMTHALEQAKQEFDQKAKEGEVANNRVIVLSNALNQAKEEFDLKAAEAQKLNNNVTVLSNALQQAKEEFDKKAQDYQAALAEKDAIDGQLETALTKVSDLESQLASLKEANEAANQKITQLEQEVADGGVAFKDLKGQKEKSDAQVKAQADKIKELESDLEATQSELNQVKEQRANLEQEVAELGTKVKDLEKEKADLEKKAIDLEADKAELEAEMDRLKALLADKDLANDKLLKEMEDLQKDFDTNKNHSDREIADFQAEIARLQKELADQLAKMNIAHPQNQGLGKAMAASPMTDSHKASTDAKNHLPSTGDVMANPFFTASAMAIIIGAGGLALNRKRKEA</sequence>
<gene>
    <name evidence="10" type="ORF">SPB_1854</name>
</gene>
<evidence type="ECO:0000256" key="5">
    <source>
        <dbReference type="ARBA" id="ARBA00023088"/>
    </source>
</evidence>
<feature type="transmembrane region" description="Helical" evidence="8">
    <location>
        <begin position="541"/>
        <end position="562"/>
    </location>
</feature>
<dbReference type="InterPro" id="IPR019950">
    <property type="entry name" value="M_anchor"/>
</dbReference>
<keyword evidence="8" id="KW-0812">Transmembrane</keyword>
<evidence type="ECO:0000313" key="11">
    <source>
        <dbReference type="Proteomes" id="UP000003732"/>
    </source>
</evidence>
<reference evidence="10 11" key="1">
    <citation type="submission" date="2011-02" db="EMBL/GenBank/DDBJ databases">
        <authorList>
            <person name="Stanhope M.J."/>
            <person name="Durkin A.S."/>
            <person name="Hostetler J."/>
            <person name="Kim M."/>
            <person name="Radune D."/>
            <person name="Singh I."/>
            <person name="Town C.D."/>
        </authorList>
    </citation>
    <scope>NUCLEOTIDE SEQUENCE [LARGE SCALE GENOMIC DNA]</scope>
    <source>
        <strain evidence="10 11">NCFD 2020</strain>
    </source>
</reference>
<feature type="coiled-coil region" evidence="6">
    <location>
        <begin position="122"/>
        <end position="500"/>
    </location>
</feature>
<dbReference type="Proteomes" id="UP000003732">
    <property type="component" value="Unassembled WGS sequence"/>
</dbReference>
<keyword evidence="8" id="KW-1133">Transmembrane helix</keyword>
<dbReference type="PROSITE" id="PS50847">
    <property type="entry name" value="GRAM_POS_ANCHORING"/>
    <property type="match status" value="1"/>
</dbReference>
<proteinExistence type="predicted"/>
<evidence type="ECO:0000256" key="1">
    <source>
        <dbReference type="ARBA" id="ARBA00022512"/>
    </source>
</evidence>
<evidence type="ECO:0000256" key="4">
    <source>
        <dbReference type="ARBA" id="ARBA00022737"/>
    </source>
</evidence>
<dbReference type="PANTHER" id="PTHR23159">
    <property type="entry name" value="CENTROSOMAL PROTEIN 2"/>
    <property type="match status" value="1"/>
</dbReference>
<keyword evidence="2" id="KW-0964">Secreted</keyword>
<evidence type="ECO:0000313" key="10">
    <source>
        <dbReference type="EMBL" id="EGE53906.1"/>
    </source>
</evidence>
<feature type="compositionally biased region" description="Basic and acidic residues" evidence="7">
    <location>
        <begin position="522"/>
        <end position="532"/>
    </location>
</feature>
<dbReference type="PANTHER" id="PTHR23159:SF31">
    <property type="entry name" value="CENTROSOME-ASSOCIATED PROTEIN CEP250 ISOFORM X1"/>
    <property type="match status" value="1"/>
</dbReference>
<dbReference type="EMBL" id="AEUT02000001">
    <property type="protein sequence ID" value="EGE53906.1"/>
    <property type="molecule type" value="Genomic_DNA"/>
</dbReference>
<dbReference type="PRINTS" id="PR00015">
    <property type="entry name" value="GPOSANCHOR"/>
</dbReference>
<evidence type="ECO:0000256" key="3">
    <source>
        <dbReference type="ARBA" id="ARBA00022729"/>
    </source>
</evidence>
<dbReference type="SUPFAM" id="SSF57997">
    <property type="entry name" value="Tropomyosin"/>
    <property type="match status" value="1"/>
</dbReference>
<dbReference type="Pfam" id="PF00746">
    <property type="entry name" value="Gram_pos_anchor"/>
    <property type="match status" value="1"/>
</dbReference>
<keyword evidence="4" id="KW-0677">Repeat</keyword>
<keyword evidence="5" id="KW-0572">Peptidoglycan-anchor</keyword>
<keyword evidence="3" id="KW-0732">Signal</keyword>
<dbReference type="GeneID" id="61421459"/>
<dbReference type="InterPro" id="IPR019931">
    <property type="entry name" value="LPXTG_anchor"/>
</dbReference>
<keyword evidence="6" id="KW-0175">Coiled coil</keyword>
<evidence type="ECO:0000256" key="8">
    <source>
        <dbReference type="SAM" id="Phobius"/>
    </source>
</evidence>
<evidence type="ECO:0000256" key="6">
    <source>
        <dbReference type="SAM" id="Coils"/>
    </source>
</evidence>
<dbReference type="NCBIfam" id="TIGR01167">
    <property type="entry name" value="LPXTG_anchor"/>
    <property type="match status" value="1"/>
</dbReference>
<evidence type="ECO:0000256" key="7">
    <source>
        <dbReference type="SAM" id="MobiDB-lite"/>
    </source>
</evidence>
<protein>
    <submittedName>
        <fullName evidence="10">LPXTG-motif cell wall anchor domain protein</fullName>
    </submittedName>
</protein>
<dbReference type="Gene3D" id="1.10.287.1490">
    <property type="match status" value="1"/>
</dbReference>
<accession>F1Z0D2</accession>
<dbReference type="AlphaFoldDB" id="F1Z0D2"/>
<feature type="region of interest" description="Disordered" evidence="7">
    <location>
        <begin position="510"/>
        <end position="535"/>
    </location>
</feature>
<organism evidence="10 11">
    <name type="scientific">Streptococcus parauberis NCFD 2020</name>
    <dbReference type="NCBI Taxonomy" id="873447"/>
    <lineage>
        <taxon>Bacteria</taxon>
        <taxon>Bacillati</taxon>
        <taxon>Bacillota</taxon>
        <taxon>Bacilli</taxon>
        <taxon>Lactobacillales</taxon>
        <taxon>Streptococcaceae</taxon>
        <taxon>Streptococcus</taxon>
    </lineage>
</organism>
<feature type="domain" description="Gram-positive cocci surface proteins LPxTG" evidence="9">
    <location>
        <begin position="534"/>
        <end position="569"/>
    </location>
</feature>
<keyword evidence="8" id="KW-0472">Membrane</keyword>
<comment type="caution">
    <text evidence="10">The sequence shown here is derived from an EMBL/GenBank/DDBJ whole genome shotgun (WGS) entry which is preliminary data.</text>
</comment>
<dbReference type="RefSeq" id="WP_003104010.1">
    <property type="nucleotide sequence ID" value="NZ_AEUT02000001.1"/>
</dbReference>